<feature type="region of interest" description="Disordered" evidence="1">
    <location>
        <begin position="142"/>
        <end position="198"/>
    </location>
</feature>
<dbReference type="OrthoDB" id="6607284at2759"/>
<keyword evidence="3" id="KW-1185">Reference proteome</keyword>
<dbReference type="AlphaFoldDB" id="A0A8R2JM19"/>
<proteinExistence type="predicted"/>
<reference evidence="2" key="2">
    <citation type="submission" date="2022-06" db="UniProtKB">
        <authorList>
            <consortium name="EnsemblMetazoa"/>
        </authorList>
    </citation>
    <scope>IDENTIFICATION</scope>
</reference>
<protein>
    <submittedName>
        <fullName evidence="2">Uncharacterized protein</fullName>
    </submittedName>
</protein>
<evidence type="ECO:0000313" key="3">
    <source>
        <dbReference type="Proteomes" id="UP000007819"/>
    </source>
</evidence>
<feature type="compositionally biased region" description="Polar residues" evidence="1">
    <location>
        <begin position="145"/>
        <end position="158"/>
    </location>
</feature>
<dbReference type="EnsemblMetazoa" id="XM_029485969.1">
    <property type="protein sequence ID" value="XP_029341829.1"/>
    <property type="gene ID" value="LOC100574652"/>
</dbReference>
<sequence>MTDNRNRRIRWWNIMRAIEYLRNSPIWQLNGDTNYDDDTPVTASVKYLKNAEARGVPYKQALLDWRAMERTYRQRIAESLYTAFPGQNHPDIIMRDFDQTYDGIEYDFDPMHPEGTADDPIAYRALTLPNGYQIEPRLSRRTMFEQKQSSDSQESTTAFRPIQVVNMDDRTDQENTQSLNQRRRRSSIQQNQQQHETTSFTWRCEMAVDNDVKQLPQFENGAKFLTYGGRVVENNEMTGNDQQNEQDSKMTYGCLWLVPRGPNILEFSMIGTGIPAKNQSLQNFARQLCNENHAQGTGARNDKKLRLRRPSWVTETRTDHKKRVPVRCPVPPGIVFYGVVPAPPPPPTVSTNKDQITPLRLCAKLVSSADDCTAGQMGPADQMKYTVSECVEQDSSTGTSQTEVAQQTIFEEREYQCIGQWTEPQEHFSPVAGEKPVMLTYTYLKRLSPVSKEGAQYECFVGTPIPNDEGLDPETTTTILLTEAGTNTKCSRFQDPYRSGMKLVGTKIKKEGACKGSAQPVQDTTGGSWYSLKPQSISPSIPGAENGRGAWYAAPPVPVIAAQGPTTMPPILTGRHTGGNGATFTARHNEQNRRPQSANLPPKTNHSFRTIADKRIVILAVILFTAHRFFN</sequence>
<accession>A0A8R2JM19</accession>
<reference evidence="3" key="1">
    <citation type="submission" date="2010-06" db="EMBL/GenBank/DDBJ databases">
        <authorList>
            <person name="Jiang H."/>
            <person name="Abraham K."/>
            <person name="Ali S."/>
            <person name="Alsbrooks S.L."/>
            <person name="Anim B.N."/>
            <person name="Anosike U.S."/>
            <person name="Attaway T."/>
            <person name="Bandaranaike D.P."/>
            <person name="Battles P.K."/>
            <person name="Bell S.N."/>
            <person name="Bell A.V."/>
            <person name="Beltran B."/>
            <person name="Bickham C."/>
            <person name="Bustamante Y."/>
            <person name="Caleb T."/>
            <person name="Canada A."/>
            <person name="Cardenas V."/>
            <person name="Carter K."/>
            <person name="Chacko J."/>
            <person name="Chandrabose M.N."/>
            <person name="Chavez D."/>
            <person name="Chavez A."/>
            <person name="Chen L."/>
            <person name="Chu H.-S."/>
            <person name="Claassen K.J."/>
            <person name="Cockrell R."/>
            <person name="Collins M."/>
            <person name="Cooper J.A."/>
            <person name="Cree A."/>
            <person name="Curry S.M."/>
            <person name="Da Y."/>
            <person name="Dao M.D."/>
            <person name="Das B."/>
            <person name="Davila M.-L."/>
            <person name="Davy-Carroll L."/>
            <person name="Denson S."/>
            <person name="Dinh H."/>
            <person name="Ebong V.E."/>
            <person name="Edwards J.R."/>
            <person name="Egan A."/>
            <person name="El-Daye J."/>
            <person name="Escobedo L."/>
            <person name="Fernandez S."/>
            <person name="Fernando P.R."/>
            <person name="Flagg N."/>
            <person name="Forbes L.D."/>
            <person name="Fowler R.G."/>
            <person name="Fu Q."/>
            <person name="Gabisi R.A."/>
            <person name="Ganer J."/>
            <person name="Garbino Pronczuk A."/>
            <person name="Garcia R.M."/>
            <person name="Garner T."/>
            <person name="Garrett T.E."/>
            <person name="Gonzalez D.A."/>
            <person name="Hamid H."/>
            <person name="Hawkins E.S."/>
            <person name="Hirani K."/>
            <person name="Hogues M.E."/>
            <person name="Hollins B."/>
            <person name="Hsiao C.-H."/>
            <person name="Jabil R."/>
            <person name="James M.L."/>
            <person name="Jhangiani S.N."/>
            <person name="Johnson B."/>
            <person name="Johnson Q."/>
            <person name="Joshi V."/>
            <person name="Kalu J.B."/>
            <person name="Kam C."/>
            <person name="Kashfia A."/>
            <person name="Keebler J."/>
            <person name="Kisamo H."/>
            <person name="Kovar C.L."/>
            <person name="Lago L.A."/>
            <person name="Lai C.-Y."/>
            <person name="Laidlaw J."/>
            <person name="Lara F."/>
            <person name="Le T.-K."/>
            <person name="Lee S.L."/>
            <person name="Legall F.H."/>
            <person name="Lemon S.J."/>
            <person name="Lewis L.R."/>
            <person name="Li B."/>
            <person name="Liu Y."/>
            <person name="Liu Y.-S."/>
            <person name="Lopez J."/>
            <person name="Lozado R.J."/>
            <person name="Lu J."/>
            <person name="Madu R.C."/>
            <person name="Maheshwari M."/>
            <person name="Maheshwari R."/>
            <person name="Malloy K."/>
            <person name="Martinez E."/>
            <person name="Mathew T."/>
            <person name="Mercado I.C."/>
            <person name="Mercado C."/>
            <person name="Meyer B."/>
            <person name="Montgomery K."/>
            <person name="Morgan M.B."/>
            <person name="Munidasa M."/>
            <person name="Nazareth L.V."/>
            <person name="Nelson J."/>
            <person name="Ng B.M."/>
            <person name="Nguyen N.B."/>
            <person name="Nguyen P.Q."/>
            <person name="Nguyen T."/>
            <person name="Obregon M."/>
            <person name="Okwuonu G.O."/>
            <person name="Onwere C.G."/>
            <person name="Orozco G."/>
            <person name="Parra A."/>
            <person name="Patel S."/>
            <person name="Patil S."/>
            <person name="Perez A."/>
            <person name="Perez Y."/>
            <person name="Pham C."/>
            <person name="Primus E.L."/>
            <person name="Pu L.-L."/>
            <person name="Puazo M."/>
            <person name="Qin X."/>
            <person name="Quiroz J.B."/>
            <person name="Reese J."/>
            <person name="Richards S."/>
            <person name="Rives C.M."/>
            <person name="Robberts R."/>
            <person name="Ruiz S.J."/>
            <person name="Ruiz M.J."/>
            <person name="Santibanez J."/>
            <person name="Schneider B.W."/>
            <person name="Sisson I."/>
            <person name="Smith M."/>
            <person name="Sodergren E."/>
            <person name="Song X.-Z."/>
            <person name="Song B.B."/>
            <person name="Summersgill H."/>
            <person name="Thelus R."/>
            <person name="Thornton R.D."/>
            <person name="Trejos Z.Y."/>
            <person name="Usmani K."/>
            <person name="Vattathil S."/>
            <person name="Villasana D."/>
            <person name="Walker D.L."/>
            <person name="Wang S."/>
            <person name="Wang K."/>
            <person name="White C.S."/>
            <person name="Williams A.C."/>
            <person name="Williamson J."/>
            <person name="Wilson K."/>
            <person name="Woghiren I.O."/>
            <person name="Woodworth J.R."/>
            <person name="Worley K.C."/>
            <person name="Wright R.A."/>
            <person name="Wu W."/>
            <person name="Young L."/>
            <person name="Zhang L."/>
            <person name="Zhang J."/>
            <person name="Zhu Y."/>
            <person name="Muzny D.M."/>
            <person name="Weinstock G."/>
            <person name="Gibbs R.A."/>
        </authorList>
    </citation>
    <scope>NUCLEOTIDE SEQUENCE [LARGE SCALE GENOMIC DNA]</scope>
    <source>
        <strain evidence="3">LSR1</strain>
    </source>
</reference>
<dbReference type="RefSeq" id="XP_029341829.1">
    <property type="nucleotide sequence ID" value="XM_029485969.1"/>
</dbReference>
<evidence type="ECO:0000256" key="1">
    <source>
        <dbReference type="SAM" id="MobiDB-lite"/>
    </source>
</evidence>
<dbReference type="GeneID" id="100574652"/>
<dbReference type="Proteomes" id="UP000007819">
    <property type="component" value="Chromosome X"/>
</dbReference>
<evidence type="ECO:0000313" key="2">
    <source>
        <dbReference type="EnsemblMetazoa" id="XP_029341829.1"/>
    </source>
</evidence>
<organism evidence="2 3">
    <name type="scientific">Acyrthosiphon pisum</name>
    <name type="common">Pea aphid</name>
    <dbReference type="NCBI Taxonomy" id="7029"/>
    <lineage>
        <taxon>Eukaryota</taxon>
        <taxon>Metazoa</taxon>
        <taxon>Ecdysozoa</taxon>
        <taxon>Arthropoda</taxon>
        <taxon>Hexapoda</taxon>
        <taxon>Insecta</taxon>
        <taxon>Pterygota</taxon>
        <taxon>Neoptera</taxon>
        <taxon>Paraneoptera</taxon>
        <taxon>Hemiptera</taxon>
        <taxon>Sternorrhyncha</taxon>
        <taxon>Aphidomorpha</taxon>
        <taxon>Aphidoidea</taxon>
        <taxon>Aphididae</taxon>
        <taxon>Macrosiphini</taxon>
        <taxon>Acyrthosiphon</taxon>
    </lineage>
</organism>
<dbReference type="KEGG" id="api:100574652"/>
<name>A0A8R2JM19_ACYPI</name>